<protein>
    <submittedName>
        <fullName evidence="7">Trypsin inhibitor-like</fullName>
    </submittedName>
</protein>
<evidence type="ECO:0000259" key="5">
    <source>
        <dbReference type="PROSITE" id="PS50279"/>
    </source>
</evidence>
<dbReference type="CDD" id="cd00109">
    <property type="entry name" value="Kunitz-type"/>
    <property type="match status" value="1"/>
</dbReference>
<keyword evidence="6" id="KW-1185">Reference proteome</keyword>
<evidence type="ECO:0000256" key="1">
    <source>
        <dbReference type="ARBA" id="ARBA00022690"/>
    </source>
</evidence>
<dbReference type="PROSITE" id="PS50279">
    <property type="entry name" value="BPTI_KUNITZ_2"/>
    <property type="match status" value="1"/>
</dbReference>
<dbReference type="AlphaFoldDB" id="A0A6J3CC63"/>
<accession>A0A6J3CC63</accession>
<dbReference type="PANTHER" id="PTHR10083:SF374">
    <property type="entry name" value="BPTI_KUNITZ INHIBITOR DOMAIN-CONTAINING PROTEIN"/>
    <property type="match status" value="1"/>
</dbReference>
<dbReference type="GO" id="GO:0005615">
    <property type="term" value="C:extracellular space"/>
    <property type="evidence" value="ECO:0007669"/>
    <property type="project" value="TreeGrafter"/>
</dbReference>
<proteinExistence type="predicted"/>
<feature type="domain" description="BPTI/Kunitz inhibitor" evidence="5">
    <location>
        <begin position="29"/>
        <end position="79"/>
    </location>
</feature>
<evidence type="ECO:0000313" key="7">
    <source>
        <dbReference type="RefSeq" id="XP_031770327.2"/>
    </source>
</evidence>
<evidence type="ECO:0000256" key="2">
    <source>
        <dbReference type="ARBA" id="ARBA00022900"/>
    </source>
</evidence>
<feature type="signal peptide" evidence="4">
    <location>
        <begin position="1"/>
        <end position="18"/>
    </location>
</feature>
<evidence type="ECO:0000256" key="4">
    <source>
        <dbReference type="SAM" id="SignalP"/>
    </source>
</evidence>
<dbReference type="Proteomes" id="UP001652740">
    <property type="component" value="Unplaced"/>
</dbReference>
<keyword evidence="2" id="KW-0722">Serine protease inhibitor</keyword>
<keyword evidence="1" id="KW-0646">Protease inhibitor</keyword>
<dbReference type="InterPro" id="IPR036880">
    <property type="entry name" value="Kunitz_BPTI_sf"/>
</dbReference>
<sequence length="80" mass="8713">MYKLIVLMAFLFLHAATCNDCGGYDTSICHLPLRTGSCPGVLKRYGYDVAVHDCVEFTYGGCDGNANNFDTYNECIVACG</sequence>
<dbReference type="SUPFAM" id="SSF57362">
    <property type="entry name" value="BPTI-like"/>
    <property type="match status" value="1"/>
</dbReference>
<name>A0A6J3CC63_GALME</name>
<dbReference type="InterPro" id="IPR050098">
    <property type="entry name" value="TFPI/VKTCI-like"/>
</dbReference>
<keyword evidence="4" id="KW-0732">Signal</keyword>
<keyword evidence="3" id="KW-1015">Disulfide bond</keyword>
<dbReference type="FunCoup" id="A0A6J3CC63">
    <property type="interactions" value="44"/>
</dbReference>
<evidence type="ECO:0000256" key="3">
    <source>
        <dbReference type="ARBA" id="ARBA00023157"/>
    </source>
</evidence>
<gene>
    <name evidence="7" type="primary">LOC116413752</name>
</gene>
<dbReference type="PANTHER" id="PTHR10083">
    <property type="entry name" value="KUNITZ-TYPE PROTEASE INHIBITOR-RELATED"/>
    <property type="match status" value="1"/>
</dbReference>
<dbReference type="GeneID" id="116413752"/>
<dbReference type="InterPro" id="IPR020901">
    <property type="entry name" value="Prtase_inh_Kunz-CS"/>
</dbReference>
<reference evidence="7" key="1">
    <citation type="submission" date="2025-08" db="UniProtKB">
        <authorList>
            <consortium name="RefSeq"/>
        </authorList>
    </citation>
    <scope>IDENTIFICATION</scope>
    <source>
        <tissue evidence="7">Whole larvae</tissue>
    </source>
</reference>
<dbReference type="RefSeq" id="XP_031770327.2">
    <property type="nucleotide sequence ID" value="XM_031914467.2"/>
</dbReference>
<evidence type="ECO:0000313" key="6">
    <source>
        <dbReference type="Proteomes" id="UP001652740"/>
    </source>
</evidence>
<dbReference type="InParanoid" id="A0A6J3CC63"/>
<organism evidence="6 7">
    <name type="scientific">Galleria mellonella</name>
    <name type="common">Greater wax moth</name>
    <dbReference type="NCBI Taxonomy" id="7137"/>
    <lineage>
        <taxon>Eukaryota</taxon>
        <taxon>Metazoa</taxon>
        <taxon>Ecdysozoa</taxon>
        <taxon>Arthropoda</taxon>
        <taxon>Hexapoda</taxon>
        <taxon>Insecta</taxon>
        <taxon>Pterygota</taxon>
        <taxon>Neoptera</taxon>
        <taxon>Endopterygota</taxon>
        <taxon>Lepidoptera</taxon>
        <taxon>Glossata</taxon>
        <taxon>Ditrysia</taxon>
        <taxon>Pyraloidea</taxon>
        <taxon>Pyralidae</taxon>
        <taxon>Galleriinae</taxon>
        <taxon>Galleria</taxon>
    </lineage>
</organism>
<dbReference type="SMART" id="SM00131">
    <property type="entry name" value="KU"/>
    <property type="match status" value="1"/>
</dbReference>
<dbReference type="InterPro" id="IPR002223">
    <property type="entry name" value="Kunitz_BPTI"/>
</dbReference>
<dbReference type="Gene3D" id="4.10.410.10">
    <property type="entry name" value="Pancreatic trypsin inhibitor Kunitz domain"/>
    <property type="match status" value="1"/>
</dbReference>
<dbReference type="PRINTS" id="PR00759">
    <property type="entry name" value="BASICPTASE"/>
</dbReference>
<feature type="chain" id="PRO_5047198959" evidence="4">
    <location>
        <begin position="19"/>
        <end position="80"/>
    </location>
</feature>
<dbReference type="Pfam" id="PF00014">
    <property type="entry name" value="Kunitz_BPTI"/>
    <property type="match status" value="1"/>
</dbReference>
<dbReference type="GO" id="GO:0004867">
    <property type="term" value="F:serine-type endopeptidase inhibitor activity"/>
    <property type="evidence" value="ECO:0007669"/>
    <property type="project" value="UniProtKB-KW"/>
</dbReference>
<dbReference type="PROSITE" id="PS00280">
    <property type="entry name" value="BPTI_KUNITZ_1"/>
    <property type="match status" value="1"/>
</dbReference>
<dbReference type="KEGG" id="gmw:116413752"/>